<evidence type="ECO:0000256" key="16">
    <source>
        <dbReference type="RuleBase" id="RU003762"/>
    </source>
</evidence>
<evidence type="ECO:0000256" key="13">
    <source>
        <dbReference type="ARBA" id="ARBA00023170"/>
    </source>
</evidence>
<evidence type="ECO:0000256" key="8">
    <source>
        <dbReference type="ARBA" id="ARBA00022889"/>
    </source>
</evidence>
<keyword evidence="10 16" id="KW-0401">Integrin</keyword>
<feature type="domain" description="VWFA" evidence="17">
    <location>
        <begin position="1080"/>
        <end position="1263"/>
    </location>
</feature>
<keyword evidence="4" id="KW-0479">Metal-binding</keyword>
<feature type="repeat" description="FG-GAP" evidence="15">
    <location>
        <begin position="1353"/>
        <end position="1415"/>
    </location>
</feature>
<evidence type="ECO:0000256" key="14">
    <source>
        <dbReference type="ARBA" id="ARBA00023180"/>
    </source>
</evidence>
<dbReference type="InterPro" id="IPR013519">
    <property type="entry name" value="Int_alpha_beta-p"/>
</dbReference>
<proteinExistence type="inferred from homology"/>
<dbReference type="Gene3D" id="2.130.10.130">
    <property type="entry name" value="Integrin alpha, N-terminal"/>
    <property type="match status" value="6"/>
</dbReference>
<dbReference type="PRINTS" id="PR01185">
    <property type="entry name" value="INTEGRINA"/>
</dbReference>
<evidence type="ECO:0000256" key="2">
    <source>
        <dbReference type="ARBA" id="ARBA00008054"/>
    </source>
</evidence>
<evidence type="ECO:0000313" key="19">
    <source>
        <dbReference type="Proteomes" id="UP000316079"/>
    </source>
</evidence>
<evidence type="ECO:0000256" key="3">
    <source>
        <dbReference type="ARBA" id="ARBA00022692"/>
    </source>
</evidence>
<keyword evidence="5" id="KW-0732">Signal</keyword>
<feature type="domain" description="VWFA" evidence="17">
    <location>
        <begin position="62"/>
        <end position="246"/>
    </location>
</feature>
<dbReference type="InterPro" id="IPR048285">
    <property type="entry name" value="Integrin_alpha_Ig-like_2"/>
</dbReference>
<dbReference type="SMART" id="SM00191">
    <property type="entry name" value="Int_alpha"/>
    <property type="match status" value="12"/>
</dbReference>
<keyword evidence="14" id="KW-0325">Glycoprotein</keyword>
<comment type="subcellular location">
    <subcellularLocation>
        <location evidence="1 16">Membrane</location>
        <topology evidence="1 16">Single-pass type I membrane protein</topology>
    </subcellularLocation>
</comment>
<dbReference type="SUPFAM" id="SSF69318">
    <property type="entry name" value="Integrin alpha N-terminal domain"/>
    <property type="match status" value="3"/>
</dbReference>
<dbReference type="Gene3D" id="2.60.40.1510">
    <property type="entry name" value="ntegrin, alpha v. Chain A, domain 3"/>
    <property type="match status" value="3"/>
</dbReference>
<feature type="repeat" description="FG-GAP" evidence="15">
    <location>
        <begin position="2502"/>
        <end position="2564"/>
    </location>
</feature>
<feature type="repeat" description="FG-GAP" evidence="15">
    <location>
        <begin position="948"/>
        <end position="1006"/>
    </location>
</feature>
<evidence type="ECO:0000256" key="10">
    <source>
        <dbReference type="ARBA" id="ARBA00023037"/>
    </source>
</evidence>
<keyword evidence="8 16" id="KW-0130">Cell adhesion</keyword>
<dbReference type="Gene3D" id="1.20.5.930">
    <property type="entry name" value="Bicelle-embedded integrin alpha(iib) transmembrane segment"/>
    <property type="match status" value="1"/>
</dbReference>
<keyword evidence="11" id="KW-0472">Membrane</keyword>
<dbReference type="Pfam" id="PF20805">
    <property type="entry name" value="Integrin_A_Ig_2"/>
    <property type="match status" value="3"/>
</dbReference>
<dbReference type="GO" id="GO:0008305">
    <property type="term" value="C:integrin complex"/>
    <property type="evidence" value="ECO:0007669"/>
    <property type="project" value="InterPro"/>
</dbReference>
<feature type="repeat" description="FG-GAP" evidence="15">
    <location>
        <begin position="2625"/>
        <end position="2685"/>
    </location>
</feature>
<dbReference type="InterPro" id="IPR013649">
    <property type="entry name" value="Integrin_alpha_Ig-like_1"/>
</dbReference>
<accession>A0A553NIK1</accession>
<feature type="repeat" description="FG-GAP" evidence="15">
    <location>
        <begin position="1416"/>
        <end position="1474"/>
    </location>
</feature>
<dbReference type="GO" id="GO:0009897">
    <property type="term" value="C:external side of plasma membrane"/>
    <property type="evidence" value="ECO:0007669"/>
    <property type="project" value="TreeGrafter"/>
</dbReference>
<dbReference type="Pfam" id="PF08441">
    <property type="entry name" value="Integrin_A_Ig_1"/>
    <property type="match status" value="3"/>
</dbReference>
<dbReference type="InterPro" id="IPR002035">
    <property type="entry name" value="VWF_A"/>
</dbReference>
<dbReference type="InterPro" id="IPR032695">
    <property type="entry name" value="Integrin_dom_sf"/>
</dbReference>
<dbReference type="GO" id="GO:0007229">
    <property type="term" value="P:integrin-mediated signaling pathway"/>
    <property type="evidence" value="ECO:0007669"/>
    <property type="project" value="UniProtKB-KW"/>
</dbReference>
<keyword evidence="12" id="KW-1015">Disulfide bond</keyword>
<keyword evidence="9" id="KW-1133">Transmembrane helix</keyword>
<dbReference type="Proteomes" id="UP000316079">
    <property type="component" value="Unassembled WGS sequence"/>
</dbReference>
<dbReference type="GO" id="GO:0046872">
    <property type="term" value="F:metal ion binding"/>
    <property type="evidence" value="ECO:0007669"/>
    <property type="project" value="UniProtKB-KW"/>
</dbReference>
<feature type="repeat" description="FG-GAP" evidence="15">
    <location>
        <begin position="327"/>
        <end position="392"/>
    </location>
</feature>
<dbReference type="GO" id="GO:0007160">
    <property type="term" value="P:cell-matrix adhesion"/>
    <property type="evidence" value="ECO:0007669"/>
    <property type="project" value="TreeGrafter"/>
</dbReference>
<feature type="repeat" description="FG-GAP" evidence="15">
    <location>
        <begin position="2091"/>
        <end position="2149"/>
    </location>
</feature>
<dbReference type="PROSITE" id="PS51470">
    <property type="entry name" value="FG_GAP"/>
    <property type="match status" value="11"/>
</dbReference>
<dbReference type="InterPro" id="IPR048286">
    <property type="entry name" value="Integrin_alpha_Ig-like_3"/>
</dbReference>
<reference evidence="18 19" key="1">
    <citation type="journal article" date="2019" name="Sci. Data">
        <title>Hybrid genome assembly and annotation of Danionella translucida.</title>
        <authorList>
            <person name="Kadobianskyi M."/>
            <person name="Schulze L."/>
            <person name="Schuelke M."/>
            <person name="Judkewitz B."/>
        </authorList>
    </citation>
    <scope>NUCLEOTIDE SEQUENCE [LARGE SCALE GENOMIC DNA]</scope>
    <source>
        <strain evidence="18 19">Bolton</strain>
    </source>
</reference>
<evidence type="ECO:0000256" key="15">
    <source>
        <dbReference type="PROSITE-ProRule" id="PRU00803"/>
    </source>
</evidence>
<dbReference type="EMBL" id="SRMA01026936">
    <property type="protein sequence ID" value="TRY65274.1"/>
    <property type="molecule type" value="Genomic_DNA"/>
</dbReference>
<dbReference type="SMART" id="SM00327">
    <property type="entry name" value="VWA"/>
    <property type="match status" value="3"/>
</dbReference>
<evidence type="ECO:0000256" key="4">
    <source>
        <dbReference type="ARBA" id="ARBA00022723"/>
    </source>
</evidence>
<keyword evidence="3" id="KW-0812">Transmembrane</keyword>
<dbReference type="PANTHER" id="PTHR23220:SF23">
    <property type="entry name" value="INTEGRIN ALPHA-2"/>
    <property type="match status" value="1"/>
</dbReference>
<evidence type="ECO:0000259" key="17">
    <source>
        <dbReference type="PROSITE" id="PS50234"/>
    </source>
</evidence>
<dbReference type="InterPro" id="IPR013517">
    <property type="entry name" value="FG-GAP"/>
</dbReference>
<dbReference type="STRING" id="623744.A0A553NIK1"/>
<dbReference type="SUPFAM" id="SSF53300">
    <property type="entry name" value="vWA-like"/>
    <property type="match status" value="3"/>
</dbReference>
<comment type="similarity">
    <text evidence="2 16">Belongs to the integrin alpha chain family.</text>
</comment>
<dbReference type="GO" id="GO:0005178">
    <property type="term" value="F:integrin binding"/>
    <property type="evidence" value="ECO:0007669"/>
    <property type="project" value="TreeGrafter"/>
</dbReference>
<dbReference type="OrthoDB" id="5573735at2759"/>
<evidence type="ECO:0000256" key="7">
    <source>
        <dbReference type="ARBA" id="ARBA00022837"/>
    </source>
</evidence>
<evidence type="ECO:0000256" key="12">
    <source>
        <dbReference type="ARBA" id="ARBA00023157"/>
    </source>
</evidence>
<keyword evidence="13 16" id="KW-0675">Receptor</keyword>
<protein>
    <recommendedName>
        <fullName evidence="17">VWFA domain-containing protein</fullName>
    </recommendedName>
</protein>
<dbReference type="Pfam" id="PF00092">
    <property type="entry name" value="VWA"/>
    <property type="match status" value="3"/>
</dbReference>
<organism evidence="18 19">
    <name type="scientific">Danionella cerebrum</name>
    <dbReference type="NCBI Taxonomy" id="2873325"/>
    <lineage>
        <taxon>Eukaryota</taxon>
        <taxon>Metazoa</taxon>
        <taxon>Chordata</taxon>
        <taxon>Craniata</taxon>
        <taxon>Vertebrata</taxon>
        <taxon>Euteleostomi</taxon>
        <taxon>Actinopterygii</taxon>
        <taxon>Neopterygii</taxon>
        <taxon>Teleostei</taxon>
        <taxon>Ostariophysi</taxon>
        <taxon>Cypriniformes</taxon>
        <taxon>Danionidae</taxon>
        <taxon>Danioninae</taxon>
        <taxon>Danionella</taxon>
    </lineage>
</organism>
<dbReference type="InterPro" id="IPR028994">
    <property type="entry name" value="Integrin_alpha_N"/>
</dbReference>
<dbReference type="Gene3D" id="2.60.40.1530">
    <property type="entry name" value="ntegrin, alpha v. Chain A, domain 4"/>
    <property type="match status" value="3"/>
</dbReference>
<evidence type="ECO:0000256" key="9">
    <source>
        <dbReference type="ARBA" id="ARBA00022989"/>
    </source>
</evidence>
<comment type="caution">
    <text evidence="18">The sequence shown here is derived from an EMBL/GenBank/DDBJ whole genome shotgun (WGS) entry which is preliminary data.</text>
</comment>
<dbReference type="Gene3D" id="3.40.50.410">
    <property type="entry name" value="von Willebrand factor, type A domain"/>
    <property type="match status" value="3"/>
</dbReference>
<evidence type="ECO:0000256" key="11">
    <source>
        <dbReference type="ARBA" id="ARBA00023136"/>
    </source>
</evidence>
<dbReference type="GO" id="GO:0033627">
    <property type="term" value="P:cell adhesion mediated by integrin"/>
    <property type="evidence" value="ECO:0007669"/>
    <property type="project" value="TreeGrafter"/>
</dbReference>
<dbReference type="PANTHER" id="PTHR23220">
    <property type="entry name" value="INTEGRIN ALPHA"/>
    <property type="match status" value="1"/>
</dbReference>
<feature type="repeat" description="FG-GAP" evidence="15">
    <location>
        <begin position="474"/>
        <end position="534"/>
    </location>
</feature>
<evidence type="ECO:0000256" key="5">
    <source>
        <dbReference type="ARBA" id="ARBA00022729"/>
    </source>
</evidence>
<gene>
    <name evidence="18" type="ORF">DNTS_015439</name>
</gene>
<dbReference type="InterPro" id="IPR000413">
    <property type="entry name" value="Integrin_alpha"/>
</dbReference>
<keyword evidence="6" id="KW-0677">Repeat</keyword>
<keyword evidence="19" id="KW-1185">Reference proteome</keyword>
<feature type="domain" description="VWFA" evidence="17">
    <location>
        <begin position="2211"/>
        <end position="2382"/>
    </location>
</feature>
<dbReference type="FunFam" id="3.40.50.410:FF:000012">
    <property type="entry name" value="Integrin, alpha 10"/>
    <property type="match status" value="3"/>
</dbReference>
<dbReference type="SUPFAM" id="SSF69179">
    <property type="entry name" value="Integrin domains"/>
    <property type="match status" value="9"/>
</dbReference>
<name>A0A553NIK1_9TELE</name>
<dbReference type="GO" id="GO:0098609">
    <property type="term" value="P:cell-cell adhesion"/>
    <property type="evidence" value="ECO:0007669"/>
    <property type="project" value="TreeGrafter"/>
</dbReference>
<evidence type="ECO:0000313" key="18">
    <source>
        <dbReference type="EMBL" id="TRY65274.1"/>
    </source>
</evidence>
<dbReference type="PROSITE" id="PS50234">
    <property type="entry name" value="VWFA"/>
    <property type="match status" value="3"/>
</dbReference>
<feature type="repeat" description="FG-GAP" evidence="15">
    <location>
        <begin position="412"/>
        <end position="470"/>
    </location>
</feature>
<dbReference type="Gene3D" id="2.60.40.1460">
    <property type="entry name" value="Integrin domains. Chain A, domain 2"/>
    <property type="match status" value="3"/>
</dbReference>
<dbReference type="Pfam" id="PF20806">
    <property type="entry name" value="Integrin_A_Ig_3"/>
    <property type="match status" value="2"/>
</dbReference>
<dbReference type="PRINTS" id="PR00453">
    <property type="entry name" value="VWFADOMAIN"/>
</dbReference>
<feature type="repeat" description="FG-GAP" evidence="15">
    <location>
        <begin position="2565"/>
        <end position="2621"/>
    </location>
</feature>
<sequence>MTMGTTLVVQPDGSGFLACGPQYGYMCGKQQYITGICSNVSSSFKVLNSIAPTVRECKQDMDIVIVLDGSNSIYPWHHITDFLVKFLQNIEIGPAQVGIVSYGDDVGHVFNLSQFSNTNDLVAKAADIPQRTGHKTMTALGIDTARKEAFTVERGARPGVKKVMVIVTDGESHDHYNLKGVIDQCQDDGIERFAVAVLGDYNRQNKSIEEIKKFIDEIEYIASETKSDHFFNVSDEKALVTIVDTLGSKIFALEGVMLGAVGAFDWNGTVVMQADNEFVVPKKNTFHNPFVQRYEGMAGYVGYDVQSAYTPNGVLYIAGAPRFNHSGRVTVYRFDGENVTITQTLKGEQTHDIDHDNYTDILLVGAPMFMGPERDEQGQVYVYKLNEEGLFEHEMTLKPVNQTCCTAHSQSNCKSISKNEPCGARFGTAIAATPDLNLDGFSDIVIGSPLENDHRGAVYIYHGSQKSIKEKYVQRIAAGGDGESMKFFGQSIHGIMDLNDDGIIDVTIGGIGGAALYWSRDVAELLAEMTFDPKKINLQQTCQIHGKTTVCVKTRVCFKYRIKSDKDMNTGTVIRYSLTLDSLRAIARGRFNETEDRRLQKNESIDKLDFRDPIMVVLEFGLADEDKGPVLDGELPTSLNKSIALVDCGNDDKCVANLHLKASANVSSLLIKSNQEKFYVNIDIHNSGDNAYNTKVSLSHTENINYVKVEETFRIQFEPNPSHIHKDIVINVTATTDSEESDSALNFVSIVISVKHEANLRFTANKFMKEDHIILKEKEAIPSVFNHTSVIGDEVKISYTLETHSEMPSPPLDLSITFPYQTSARNFLLYLTDVVYTAGISCNTKDLINPLLIHPDNPHSVTPKKETLSVYLLSCKENGNPCKSFSCFIPPADFNQINMTFRLWRPTFIKGEFSSIHMAVDARVESRDTELFVLNENVRTREGFNVGTADVTVFTAASAEEFGYTVQQLSSDQGKWLLVGSPWSGYPLNREGDLYKCDLKDPGQHCHKLNFQDSVNIEGVQNISVNMSLGLTLTPGGERHSFLRCGSQYFYPGMCAEVTPQLTLRSAFAPAVQTCGGPMDVAILLDGSNSIHPWADVVKFLLKLLENLNVGPDQTRVSIMQYSEDLSFIYHFSSDQNKDKVVSEASKIAQKTGFDTNTFAALDEVRETAFFPNNGGRRDATKVLVVVTDGESSDGYKAHEVIERLDRDDIIRFGIAILKPSANIKKFLEEIELIASSPTENYMFNVSSEEALINIAGTLGDRIFNIEGTSQGQEFQLEMSQVGFSAHQTTKKSELMLGAVGAYGWTGTVVHRSSDKSHIFTKNAFEKVLDDRNHSSLLGQVVVYTINSQKQPVIVDSQRGDQIGSYFGSVLCPVDVDSDSVTDLLLVGAPMYMSEDKAETGRVYIFTVTKGVLNRKGNLEGPSPLENARFGTAIVAIPDLNLDGFSDVVVGAPMEANGQGAIYIYYGDRRIIRKQSSQKIHGSKLDATLRFFGRSLDGGEDLNSDSIPDISAGGKGKVVQLWSRGIASVTTTVSFNPEKINVLTKPCAFGGRMVPCVNAKVCFNSRFRPRALGHIDIKYNLTLDADLHSSRVPSRAQFDNSERFVQSSIRISDKETCVDYNVNVQETTDIVNSIALQVDIDPQEPDTGPVLDAFLPKAWDFFIPFVKDCGSDDKCICDLKLNVKAVNLPSSSSLLVGPERRRLSFLVSVSNSKEIAYNTRLSANFSSNLFYSAFMPLGDNAEVKCSSKTHSVDCHLGYPTIMPRQTVAFEIHFDFNLNELKSNALVSFEVQSDSEEEVTLDNKVSLSIPVQYDSEIILTRDLNLDFCMIGLEDQVKKVISKFNDIGPEFNISLRVSTGTFPVKQAHLTVSLPTSTKSGNPLFYVTSVKTSPVTVVSIEVKAFIVTNIQCDDSELTDPLGIRENKHTTSFTKESFRGTTELSCKSSKCQQMPCLLKYLEPKSSYFVNITARIWNGTFAFADFQTVLVAGSAKVETSQPDLIVVTHKQQQIKIKVTKEAAVGDVPIGIIIGSVLGGLLLFALATLFDIMDRKLDIHKVGFFKRKRLPQEGNEQDQAEQEGFIVRNSQGFNVGTLGAKIFSGSTADQFGYTVRQFSNSQGNWLLVGSPWKGYSQNRKGEVYRCEISNAGSPCQPLNLQTMEIILRVAFQTCGPLWAQLCGSQYFYPGVCAEVTPQFTLQSAFAPAVQTCGSLMDLAIVLDGSNSIYPWEPIVNFLVKLVSIMQYGVDTSFEFFFNTYQTKESMIAAVSKMLQKQGQETNTFHAIDFARTNAFLAKNGARPGATKVMVVVTDGESHDASIRNTVIAACERQNITRFSIAVLGYYLRNDIDTSKLIIEIQSIASKPIEKYFFNVSEEAALIEIVGTLGDRIFNIEGVGKSTNDFKMEMSQVGFSAHQTRNKDVILLGAAGAYNWIGTVVHQTVQKSDILPRAAFEEVLEDKSHCSLLGYSVSSVVDGSSEFFVAGAPRALHRGQVVVYTINSQKQPVIVDSQRGDQIGSYFGSVLCPVDVDSDSVTDLLLVGAPMYMSEDKAETGRVYIFTVTKGILSNQGFLEGSQKNARFGATIASIPDLNLDGLSDVVVGAPMEINGQGAVYIYYGDGKTIRKQSSQIIFGSKVDPALKFFGRSLDGSRDMNGDSIPDIAVGGFGKVVQLWSRGLAVVTAKVSFIPDKISILSKTCRFNGRQVACFKAKVCFSATFKPQNSAVDIKYNLTLDADLQGSRVSPRGYFSNSDRVVQKDLSVSAQEVCQEHDVYVQETPDLVNSIALRVDVMLSYADANPVLDVFSPNAWEFFIPFSKDCGQDDVCLCDLVLTVESEEKVGKAPLVISQNKRRLSFTVTVMNRKENAYNARVSASYSSNLFYSSVTPLIDGTEVKCTQMKDSNTLVCQVSYPALKTDQLVTFVVNFEFNLNQLSKDAKVDFEALSDSTEETPADNKISITLPVQYNSEIVLSRESNIDVYLLEKENNFLSTVNKYQDVGPDFNFHLKVTTGTVPVSLVYLNFSLPTNTRAGNPLLYTTSIQKTPVDKIHCKEGDLVDPLKIREKPHSAQFIVESLRGTEELVSQPLAGK</sequence>
<keyword evidence="7" id="KW-0106">Calcium</keyword>
<evidence type="ECO:0000256" key="6">
    <source>
        <dbReference type="ARBA" id="ARBA00022737"/>
    </source>
</evidence>
<dbReference type="InterPro" id="IPR036465">
    <property type="entry name" value="vWFA_dom_sf"/>
</dbReference>
<dbReference type="Pfam" id="PF01839">
    <property type="entry name" value="FG-GAP"/>
    <property type="match status" value="6"/>
</dbReference>
<evidence type="ECO:0000256" key="1">
    <source>
        <dbReference type="ARBA" id="ARBA00004479"/>
    </source>
</evidence>
<feature type="repeat" description="FG-GAP" evidence="15">
    <location>
        <begin position="1478"/>
        <end position="1538"/>
    </location>
</feature>